<dbReference type="InterPro" id="IPR016130">
    <property type="entry name" value="Tyr_Pase_AS"/>
</dbReference>
<evidence type="ECO:0000256" key="5">
    <source>
        <dbReference type="ARBA" id="ARBA00022737"/>
    </source>
</evidence>
<dbReference type="Gene3D" id="2.60.40.10">
    <property type="entry name" value="Immunoglobulins"/>
    <property type="match status" value="3"/>
</dbReference>
<feature type="chain" id="PRO_5010730031" description="protein-tyrosine-phosphatase" evidence="13">
    <location>
        <begin position="23"/>
        <end position="1225"/>
    </location>
</feature>
<keyword evidence="5" id="KW-0677">Repeat</keyword>
<dbReference type="CDD" id="cd00063">
    <property type="entry name" value="FN3"/>
    <property type="match status" value="2"/>
</dbReference>
<dbReference type="GO" id="GO:0016020">
    <property type="term" value="C:membrane"/>
    <property type="evidence" value="ECO:0007669"/>
    <property type="project" value="UniProtKB-SubCell"/>
</dbReference>
<feature type="domain" description="Fibronectin type-III" evidence="16">
    <location>
        <begin position="606"/>
        <end position="708"/>
    </location>
</feature>
<name>A0A1W4WQN6_AGRPL</name>
<dbReference type="GO" id="GO:0004725">
    <property type="term" value="F:protein tyrosine phosphatase activity"/>
    <property type="evidence" value="ECO:0007669"/>
    <property type="project" value="UniProtKB-EC"/>
</dbReference>
<dbReference type="Proteomes" id="UP000192223">
    <property type="component" value="Unplaced"/>
</dbReference>
<evidence type="ECO:0000256" key="12">
    <source>
        <dbReference type="SAM" id="Phobius"/>
    </source>
</evidence>
<feature type="transmembrane region" description="Helical" evidence="12">
    <location>
        <begin position="864"/>
        <end position="885"/>
    </location>
</feature>
<dbReference type="OrthoDB" id="5854685at2759"/>
<dbReference type="STRING" id="224129.A0A1W4WQN6"/>
<keyword evidence="6" id="KW-0378">Hydrolase</keyword>
<keyword evidence="7" id="KW-0904">Protein phosphatase</keyword>
<dbReference type="InterPro" id="IPR050713">
    <property type="entry name" value="RTP_Phos/Ushers"/>
</dbReference>
<evidence type="ECO:0000256" key="1">
    <source>
        <dbReference type="ARBA" id="ARBA00004479"/>
    </source>
</evidence>
<dbReference type="PROSITE" id="PS00383">
    <property type="entry name" value="TYR_PHOSPHATASE_1"/>
    <property type="match status" value="1"/>
</dbReference>
<keyword evidence="4 13" id="KW-0732">Signal</keyword>
<sequence length="1225" mass="139462">MKNSVQLFVLVISGVLIVIISGDLTTITSDTTTDDYYNCSTVSQLVNLSTNSSANKIHISWEKVNDSPFCEVNYDINVTLLSGLQIIPYFRHENRTFHTITDLESCSKYFVSIAPTSFVDYDDDKSFIQKFEITTLPEKVQNLSLRFQNDMNMTHIEWLPPKNKQCISEYVVTWNTNNVIITPNTTASLEGLHFCVNFTVRAKTEQDSVGEVEALIIPGPVLNLTTKVNSSSVLLSWDPPENSECVEQYVIKLNNQFIGVTSHTSYPFINLTFCISYNFTVIPETVGSFSRGVPNTLKEELYPEVLDPVQYLDIPGFVNPDEVIRFSWSVPYSAYFCTVTYEILVTNYNSVKVNTTRTFFEIDTKYVTPCSEIKVSVTPILRDVVGQTRNASIKVAPKVPHPPILTNYTTGSTWIRFNWKIDVAIYNCSTTNLINVSCVSEERAFSLIENVTKDDISINKTELVPFTTYLCWAYTANLAGQSNYSKVTNITTNQAPPSSPTHLRVESLSSTSFTIAWERPKYIPGLQGDYRLEIDSEGPLHYIPEFCNVTREYNLVYSIGYFIREYNFLKATPNFGFRIRLAASTGAGFGDFSQMSIVTPSAGPEPVRDLKYMIKYFQTEQYQTEIYISFNPPCNTNGNLSSYDIILSGSRSNYNSYIYEIQLQKLQPILRNLSAGYNYNLTVTAATKAGSGTPVIKQFIAPDGVPPKMLDSLIEPEQIDSGTAKFVFSNRLFSDVNGDIIYYAIILADADFNESTYGFWNYSQNDWPFVGLWNDEAETILPYQATPDYWNPFRECSKVCNYTYILGDSKCTPNTTCNGSLRKDRKYSLILRGFTRHGYRDSLPIFFVMCDPASPIFKLDVAKFIGAIVGALSALTLFGFMYMIWKKQNRSPKPTNAAPKLSEMDNLQPMPVPIPVNKFPEVYRDLKVNSQKIKQQYTLINTKSSEEMLPYYAALLPNNRKKNRYTNILPFDETRVKLINEKEPRNDYINASFIKGYSGKIEYIATQGPLAYTCADFWKMIIQENVTVIAMVAHFVEMNQPKCYKYFPNKHENMDVGEGIEVRCATELNFGMYCLRTLLIQKDLKQWTITHLQFLDWPDHGCPTGTEVMIHFCYVLRQHIAKLPGIVAVHCSAGVGRTGTLIAVDMLLQAVKDKRDIDIFGTVLNLRRQRAKMVQTEKQYWYIHSCIFDVIDNPKLLNWEQAENESEPIYENLEEVKINSKESQL</sequence>
<dbReference type="InterPro" id="IPR036116">
    <property type="entry name" value="FN3_sf"/>
</dbReference>
<dbReference type="InterPro" id="IPR003595">
    <property type="entry name" value="Tyr_Pase_cat"/>
</dbReference>
<keyword evidence="8 12" id="KW-1133">Transmembrane helix</keyword>
<gene>
    <name evidence="18" type="primary">LOC108735053</name>
</gene>
<dbReference type="InterPro" id="IPR000387">
    <property type="entry name" value="Tyr_Pase_dom"/>
</dbReference>
<dbReference type="SMART" id="SM00194">
    <property type="entry name" value="PTPc"/>
    <property type="match status" value="1"/>
</dbReference>
<feature type="domain" description="Tyrosine specific protein phosphatases" evidence="15">
    <location>
        <begin position="1127"/>
        <end position="1181"/>
    </location>
</feature>
<dbReference type="InterPro" id="IPR013783">
    <property type="entry name" value="Ig-like_fold"/>
</dbReference>
<evidence type="ECO:0000256" key="3">
    <source>
        <dbReference type="ARBA" id="ARBA00022692"/>
    </source>
</evidence>
<dbReference type="SUPFAM" id="SSF52799">
    <property type="entry name" value="(Phosphotyrosine protein) phosphatases II"/>
    <property type="match status" value="1"/>
</dbReference>
<dbReference type="InterPro" id="IPR029021">
    <property type="entry name" value="Prot-tyrosine_phosphatase-like"/>
</dbReference>
<accession>A0A1W4WQN6</accession>
<comment type="catalytic activity">
    <reaction evidence="11">
        <text>O-phospho-L-tyrosyl-[protein] + H2O = L-tyrosyl-[protein] + phosphate</text>
        <dbReference type="Rhea" id="RHEA:10684"/>
        <dbReference type="Rhea" id="RHEA-COMP:10136"/>
        <dbReference type="Rhea" id="RHEA-COMP:20101"/>
        <dbReference type="ChEBI" id="CHEBI:15377"/>
        <dbReference type="ChEBI" id="CHEBI:43474"/>
        <dbReference type="ChEBI" id="CHEBI:46858"/>
        <dbReference type="ChEBI" id="CHEBI:61978"/>
        <dbReference type="EC" id="3.1.3.48"/>
    </reaction>
</comment>
<evidence type="ECO:0000313" key="17">
    <source>
        <dbReference type="Proteomes" id="UP000192223"/>
    </source>
</evidence>
<dbReference type="PANTHER" id="PTHR46957">
    <property type="entry name" value="CYTOKINE RECEPTOR"/>
    <property type="match status" value="1"/>
</dbReference>
<dbReference type="AlphaFoldDB" id="A0A1W4WQN6"/>
<dbReference type="KEGG" id="apln:108735053"/>
<dbReference type="SMART" id="SM00060">
    <property type="entry name" value="FN3"/>
    <property type="match status" value="6"/>
</dbReference>
<protein>
    <recommendedName>
        <fullName evidence="2">protein-tyrosine-phosphatase</fullName>
        <ecNumber evidence="2">3.1.3.48</ecNumber>
    </recommendedName>
</protein>
<feature type="domain" description="Fibronectin type-III" evidence="16">
    <location>
        <begin position="399"/>
        <end position="495"/>
    </location>
</feature>
<dbReference type="SUPFAM" id="SSF49265">
    <property type="entry name" value="Fibronectin type III"/>
    <property type="match status" value="4"/>
</dbReference>
<keyword evidence="17" id="KW-1185">Reference proteome</keyword>
<evidence type="ECO:0000259" key="15">
    <source>
        <dbReference type="PROSITE" id="PS50056"/>
    </source>
</evidence>
<feature type="domain" description="Fibronectin type-III" evidence="16">
    <location>
        <begin position="496"/>
        <end position="604"/>
    </location>
</feature>
<dbReference type="GO" id="GO:0009653">
    <property type="term" value="P:anatomical structure morphogenesis"/>
    <property type="evidence" value="ECO:0007669"/>
    <property type="project" value="UniProtKB-ARBA"/>
</dbReference>
<evidence type="ECO:0000256" key="2">
    <source>
        <dbReference type="ARBA" id="ARBA00013064"/>
    </source>
</evidence>
<evidence type="ECO:0000259" key="14">
    <source>
        <dbReference type="PROSITE" id="PS50055"/>
    </source>
</evidence>
<dbReference type="RefSeq" id="XP_018322340.1">
    <property type="nucleotide sequence ID" value="XM_018466838.2"/>
</dbReference>
<keyword evidence="10" id="KW-0325">Glycoprotein</keyword>
<evidence type="ECO:0000256" key="10">
    <source>
        <dbReference type="ARBA" id="ARBA00023180"/>
    </source>
</evidence>
<dbReference type="PROSITE" id="PS50056">
    <property type="entry name" value="TYR_PHOSPHATASE_2"/>
    <property type="match status" value="1"/>
</dbReference>
<dbReference type="Pfam" id="PF18861">
    <property type="entry name" value="PTP_tm"/>
    <property type="match status" value="1"/>
</dbReference>
<dbReference type="InParanoid" id="A0A1W4WQN6"/>
<evidence type="ECO:0000256" key="7">
    <source>
        <dbReference type="ARBA" id="ARBA00022912"/>
    </source>
</evidence>
<evidence type="ECO:0000256" key="4">
    <source>
        <dbReference type="ARBA" id="ARBA00022729"/>
    </source>
</evidence>
<comment type="subcellular location">
    <subcellularLocation>
        <location evidence="1">Membrane</location>
        <topology evidence="1">Single-pass type I membrane protein</topology>
    </subcellularLocation>
</comment>
<evidence type="ECO:0000259" key="16">
    <source>
        <dbReference type="PROSITE" id="PS50853"/>
    </source>
</evidence>
<keyword evidence="3 12" id="KW-0812">Transmembrane</keyword>
<reference evidence="18" key="1">
    <citation type="submission" date="2025-08" db="UniProtKB">
        <authorList>
            <consortium name="RefSeq"/>
        </authorList>
    </citation>
    <scope>IDENTIFICATION</scope>
    <source>
        <tissue evidence="18">Entire body</tissue>
    </source>
</reference>
<dbReference type="PRINTS" id="PR00700">
    <property type="entry name" value="PRTYPHPHTASE"/>
</dbReference>
<dbReference type="Gene3D" id="3.90.190.10">
    <property type="entry name" value="Protein tyrosine phosphatase superfamily"/>
    <property type="match status" value="1"/>
</dbReference>
<dbReference type="CDD" id="cd00047">
    <property type="entry name" value="PTPc"/>
    <property type="match status" value="1"/>
</dbReference>
<feature type="domain" description="Tyrosine-protein phosphatase" evidence="14">
    <location>
        <begin position="933"/>
        <end position="1190"/>
    </location>
</feature>
<dbReference type="PROSITE" id="PS50853">
    <property type="entry name" value="FN3"/>
    <property type="match status" value="4"/>
</dbReference>
<dbReference type="SMART" id="SM00404">
    <property type="entry name" value="PTPc_motif"/>
    <property type="match status" value="1"/>
</dbReference>
<evidence type="ECO:0000256" key="8">
    <source>
        <dbReference type="ARBA" id="ARBA00022989"/>
    </source>
</evidence>
<dbReference type="GeneID" id="108735053"/>
<dbReference type="FunCoup" id="A0A1W4WQN6">
    <property type="interactions" value="35"/>
</dbReference>
<feature type="signal peptide" evidence="13">
    <location>
        <begin position="1"/>
        <end position="22"/>
    </location>
</feature>
<dbReference type="InterPro" id="IPR041201">
    <property type="entry name" value="PTPRJ_TM"/>
</dbReference>
<evidence type="ECO:0000256" key="9">
    <source>
        <dbReference type="ARBA" id="ARBA00023136"/>
    </source>
</evidence>
<dbReference type="Pfam" id="PF00102">
    <property type="entry name" value="Y_phosphatase"/>
    <property type="match status" value="1"/>
</dbReference>
<organism evidence="17 18">
    <name type="scientific">Agrilus planipennis</name>
    <name type="common">Emerald ash borer</name>
    <name type="synonym">Agrilus marcopoli</name>
    <dbReference type="NCBI Taxonomy" id="224129"/>
    <lineage>
        <taxon>Eukaryota</taxon>
        <taxon>Metazoa</taxon>
        <taxon>Ecdysozoa</taxon>
        <taxon>Arthropoda</taxon>
        <taxon>Hexapoda</taxon>
        <taxon>Insecta</taxon>
        <taxon>Pterygota</taxon>
        <taxon>Neoptera</taxon>
        <taxon>Endopterygota</taxon>
        <taxon>Coleoptera</taxon>
        <taxon>Polyphaga</taxon>
        <taxon>Elateriformia</taxon>
        <taxon>Buprestoidea</taxon>
        <taxon>Buprestidae</taxon>
        <taxon>Agrilinae</taxon>
        <taxon>Agrilus</taxon>
    </lineage>
</organism>
<evidence type="ECO:0000313" key="18">
    <source>
        <dbReference type="RefSeq" id="XP_018322340.1"/>
    </source>
</evidence>
<dbReference type="InterPro" id="IPR000242">
    <property type="entry name" value="PTP_cat"/>
</dbReference>
<proteinExistence type="predicted"/>
<dbReference type="FunFam" id="3.90.190.10:FF:000102">
    <property type="entry name" value="Receptor-type tyrosine-protein phosphatase"/>
    <property type="match status" value="1"/>
</dbReference>
<dbReference type="EC" id="3.1.3.48" evidence="2"/>
<evidence type="ECO:0000256" key="11">
    <source>
        <dbReference type="ARBA" id="ARBA00051722"/>
    </source>
</evidence>
<keyword evidence="9 12" id="KW-0472">Membrane</keyword>
<dbReference type="GO" id="GO:0048666">
    <property type="term" value="P:neuron development"/>
    <property type="evidence" value="ECO:0007669"/>
    <property type="project" value="UniProtKB-ARBA"/>
</dbReference>
<dbReference type="PANTHER" id="PTHR46957:SF3">
    <property type="entry name" value="CYTOKINE RECEPTOR"/>
    <property type="match status" value="1"/>
</dbReference>
<dbReference type="PROSITE" id="PS50055">
    <property type="entry name" value="TYR_PHOSPHATASE_PTP"/>
    <property type="match status" value="1"/>
</dbReference>
<evidence type="ECO:0000256" key="6">
    <source>
        <dbReference type="ARBA" id="ARBA00022801"/>
    </source>
</evidence>
<dbReference type="InterPro" id="IPR003961">
    <property type="entry name" value="FN3_dom"/>
</dbReference>
<feature type="domain" description="Fibronectin type-III" evidence="16">
    <location>
        <begin position="217"/>
        <end position="300"/>
    </location>
</feature>
<evidence type="ECO:0000256" key="13">
    <source>
        <dbReference type="SAM" id="SignalP"/>
    </source>
</evidence>